<feature type="compositionally biased region" description="Acidic residues" evidence="5">
    <location>
        <begin position="374"/>
        <end position="386"/>
    </location>
</feature>
<comment type="caution">
    <text evidence="7">The sequence shown here is derived from an EMBL/GenBank/DDBJ whole genome shotgun (WGS) entry which is preliminary data.</text>
</comment>
<feature type="domain" description="Cytochrome b5 heme-binding" evidence="6">
    <location>
        <begin position="1"/>
        <end position="75"/>
    </location>
</feature>
<dbReference type="GO" id="GO:0016020">
    <property type="term" value="C:membrane"/>
    <property type="evidence" value="ECO:0007669"/>
    <property type="project" value="TreeGrafter"/>
</dbReference>
<accession>A0AAV2H0G3</accession>
<dbReference type="GO" id="GO:0046872">
    <property type="term" value="F:metal ion binding"/>
    <property type="evidence" value="ECO:0007669"/>
    <property type="project" value="UniProtKB-KW"/>
</dbReference>
<keyword evidence="2" id="KW-0479">Metal-binding</keyword>
<protein>
    <recommendedName>
        <fullName evidence="6">Cytochrome b5 heme-binding domain-containing protein</fullName>
    </recommendedName>
</protein>
<dbReference type="InterPro" id="IPR001199">
    <property type="entry name" value="Cyt_B5-like_heme/steroid-bd"/>
</dbReference>
<evidence type="ECO:0000256" key="1">
    <source>
        <dbReference type="ARBA" id="ARBA00022617"/>
    </source>
</evidence>
<comment type="similarity">
    <text evidence="4">Belongs to the cytochrome b5 family.</text>
</comment>
<feature type="region of interest" description="Disordered" evidence="5">
    <location>
        <begin position="144"/>
        <end position="171"/>
    </location>
</feature>
<feature type="compositionally biased region" description="Basic and acidic residues" evidence="5">
    <location>
        <begin position="402"/>
        <end position="415"/>
    </location>
</feature>
<evidence type="ECO:0000313" key="7">
    <source>
        <dbReference type="EMBL" id="CAL1526855.1"/>
    </source>
</evidence>
<gene>
    <name evidence="7" type="ORF">GSLYS_00001032001</name>
</gene>
<name>A0AAV2H0G3_LYMST</name>
<evidence type="ECO:0000259" key="6">
    <source>
        <dbReference type="PROSITE" id="PS50255"/>
    </source>
</evidence>
<dbReference type="Proteomes" id="UP001497497">
    <property type="component" value="Unassembled WGS sequence"/>
</dbReference>
<keyword evidence="3" id="KW-0408">Iron</keyword>
<dbReference type="GO" id="GO:0020037">
    <property type="term" value="F:heme binding"/>
    <property type="evidence" value="ECO:0007669"/>
    <property type="project" value="TreeGrafter"/>
</dbReference>
<feature type="compositionally biased region" description="Basic and acidic residues" evidence="5">
    <location>
        <begin position="465"/>
        <end position="485"/>
    </location>
</feature>
<feature type="non-terminal residue" evidence="7">
    <location>
        <position position="485"/>
    </location>
</feature>
<dbReference type="EMBL" id="CAXITT010000009">
    <property type="protein sequence ID" value="CAL1526855.1"/>
    <property type="molecule type" value="Genomic_DNA"/>
</dbReference>
<evidence type="ECO:0000313" key="8">
    <source>
        <dbReference type="Proteomes" id="UP001497497"/>
    </source>
</evidence>
<dbReference type="PANTHER" id="PTHR19359">
    <property type="entry name" value="CYTOCHROME B5"/>
    <property type="match status" value="1"/>
</dbReference>
<dbReference type="Pfam" id="PF00173">
    <property type="entry name" value="Cyt-b5"/>
    <property type="match status" value="1"/>
</dbReference>
<evidence type="ECO:0000256" key="2">
    <source>
        <dbReference type="ARBA" id="ARBA00022723"/>
    </source>
</evidence>
<feature type="compositionally biased region" description="Basic and acidic residues" evidence="5">
    <location>
        <begin position="447"/>
        <end position="457"/>
    </location>
</feature>
<evidence type="ECO:0000256" key="3">
    <source>
        <dbReference type="ARBA" id="ARBA00023004"/>
    </source>
</evidence>
<keyword evidence="1" id="KW-0349">Heme</keyword>
<feature type="region of interest" description="Disordered" evidence="5">
    <location>
        <begin position="358"/>
        <end position="485"/>
    </location>
</feature>
<dbReference type="SUPFAM" id="SSF55856">
    <property type="entry name" value="Cytochrome b5-like heme/steroid binding domain"/>
    <property type="match status" value="1"/>
</dbReference>
<keyword evidence="8" id="KW-1185">Reference proteome</keyword>
<dbReference type="InterPro" id="IPR050668">
    <property type="entry name" value="Cytochrome_b5"/>
</dbReference>
<reference evidence="7 8" key="1">
    <citation type="submission" date="2024-04" db="EMBL/GenBank/DDBJ databases">
        <authorList>
            <consortium name="Genoscope - CEA"/>
            <person name="William W."/>
        </authorList>
    </citation>
    <scope>NUCLEOTIDE SEQUENCE [LARGE SCALE GENOMIC DNA]</scope>
</reference>
<dbReference type="Gene3D" id="3.10.120.10">
    <property type="entry name" value="Cytochrome b5-like heme/steroid binding domain"/>
    <property type="match status" value="1"/>
</dbReference>
<dbReference type="InterPro" id="IPR036400">
    <property type="entry name" value="Cyt_B5-like_heme/steroid_sf"/>
</dbReference>
<dbReference type="SMART" id="SM01117">
    <property type="entry name" value="Cyt-b5"/>
    <property type="match status" value="1"/>
</dbReference>
<dbReference type="PROSITE" id="PS50255">
    <property type="entry name" value="CYTOCHROME_B5_2"/>
    <property type="match status" value="1"/>
</dbReference>
<evidence type="ECO:0000256" key="4">
    <source>
        <dbReference type="ARBA" id="ARBA00038168"/>
    </source>
</evidence>
<proteinExistence type="inferred from homology"/>
<organism evidence="7 8">
    <name type="scientific">Lymnaea stagnalis</name>
    <name type="common">Great pond snail</name>
    <name type="synonym">Helix stagnalis</name>
    <dbReference type="NCBI Taxonomy" id="6523"/>
    <lineage>
        <taxon>Eukaryota</taxon>
        <taxon>Metazoa</taxon>
        <taxon>Spiralia</taxon>
        <taxon>Lophotrochozoa</taxon>
        <taxon>Mollusca</taxon>
        <taxon>Gastropoda</taxon>
        <taxon>Heterobranchia</taxon>
        <taxon>Euthyneura</taxon>
        <taxon>Panpulmonata</taxon>
        <taxon>Hygrophila</taxon>
        <taxon>Lymnaeoidea</taxon>
        <taxon>Lymnaeidae</taxon>
        <taxon>Lymnaea</taxon>
    </lineage>
</organism>
<dbReference type="AlphaFoldDB" id="A0AAV2H0G3"/>
<sequence length="485" mass="53679">MIRKSDLENHNKDGGLWVVIHGKVYSVQSFIAQAPCGAETIQEWAGRDASAAFEAAHHSEEAREIMNCLCVGQYIDPEKDVVQSPGSGSMSSPLIDTERTLAVLLGLNAAEQVRSTPLSLDELESKQWLQAEFFSGGLQLLNQGGFDEEKGESRSASSCNTPGATPTSEHCNVPQHAVDKERRFHAEQDSTDTARPFLHALAESRIQDPTVKMFLALVDKYCRTHHLLFPFDFPSDHPVEEVGRLLMAVLLKHCDLGYVVLSMVEHGQGEHGSKLTMPKSMAELCRVVCQTKRSLIKAHQDQGRSYKEVCAPVIERCLFLFNELRPAAGDEINMFTRSKLLKSVPRWREVIARIVEDKKKSKSETVSQDNNANDTDDDDKDTEDADSLLGEAVGGEDDGKDNEEKEGLSQGKEVKEDDEGEENDEKDKRNVSPDGDSSGAGEILALDDIKVEEKDTNFNEQGLSNDRRNDTHEGKTPRDKAVSGL</sequence>
<feature type="compositionally biased region" description="Polar residues" evidence="5">
    <location>
        <begin position="154"/>
        <end position="170"/>
    </location>
</feature>
<evidence type="ECO:0000256" key="5">
    <source>
        <dbReference type="SAM" id="MobiDB-lite"/>
    </source>
</evidence>